<reference evidence="1" key="1">
    <citation type="submission" date="2019-06" db="EMBL/GenBank/DDBJ databases">
        <title>Complete genome sequence of Methylogaea oryzae strain JCM16910.</title>
        <authorList>
            <person name="Asakawa S."/>
        </authorList>
    </citation>
    <scope>NUCLEOTIDE SEQUENCE</scope>
    <source>
        <strain evidence="1">E10</strain>
    </source>
</reference>
<keyword evidence="3" id="KW-0002">3D-structure</keyword>
<dbReference type="SUPFAM" id="SSF53955">
    <property type="entry name" value="Lysozyme-like"/>
    <property type="match status" value="1"/>
</dbReference>
<dbReference type="Gene3D" id="1.10.530.10">
    <property type="match status" value="1"/>
</dbReference>
<proteinExistence type="evidence at protein level"/>
<evidence type="ECO:0008006" key="4">
    <source>
        <dbReference type="Google" id="ProtNLM"/>
    </source>
</evidence>
<name>A0A8D5AJ83_9GAMM</name>
<dbReference type="KEGG" id="moz:MoryE10_11200"/>
<dbReference type="AlphaFoldDB" id="A0A8D5AJ83"/>
<sequence length="214" mass="23695">MRNITSAELLRIMPKCADPDGWVDPLNQAMARFRIDTPARVAAFLAQIAQESGQLNKLVENLNYSAKRLMEVWPNRFPDMDKANRYANNPEKLANYVYASRLGNGNEASGDGWAYRGRGLIQITGRGNYRSVASALGLPLEAQPELLEQALPAALSAAFFWQSHGLNELADDENEDDDIEDFTTITIRICGGKTGLTSRLAYWDVATEVLGVWG</sequence>
<dbReference type="InterPro" id="IPR052354">
    <property type="entry name" value="Cell_Wall_Dynamics_Protein"/>
</dbReference>
<accession>A0A8D5AJ83</accession>
<dbReference type="PANTHER" id="PTHR34408">
    <property type="entry name" value="FAMILY PROTEIN, PUTATIVE-RELATED"/>
    <property type="match status" value="1"/>
</dbReference>
<evidence type="ECO:0000313" key="1">
    <source>
        <dbReference type="EMBL" id="BBL70514.1"/>
    </source>
</evidence>
<gene>
    <name evidence="1" type="ORF">MoryE10_11200</name>
</gene>
<reference evidence="3" key="2">
    <citation type="submission" date="2025-01" db="PDB data bank">
        <title>Crystal structures of two phage endolysins identified from a metagenomic survey of south-central Washington soil.</title>
        <authorList>
            <person name="Buchko G.W."/>
            <person name="Smith C.A."/>
            <person name="Wu R."/>
            <person name="Alfaro T.D."/>
            <person name="McClure R.S."/>
            <person name="Cort J.R."/>
            <person name="Hofmockel K.F."/>
        </authorList>
    </citation>
    <scope>X-RAY CRYSTALLOGRAPHY (2.15 ANGSTROMS) OF 7-212</scope>
</reference>
<dbReference type="EMBL" id="AP019782">
    <property type="protein sequence ID" value="BBL70514.1"/>
    <property type="molecule type" value="Genomic_DNA"/>
</dbReference>
<protein>
    <recommendedName>
        <fullName evidence="4">Glycoside hydrolase family 19 protein</fullName>
    </recommendedName>
</protein>
<evidence type="ECO:0000313" key="2">
    <source>
        <dbReference type="Proteomes" id="UP000824988"/>
    </source>
</evidence>
<dbReference type="RefSeq" id="WP_054773849.1">
    <property type="nucleotide sequence ID" value="NZ_AP019782.1"/>
</dbReference>
<keyword evidence="2" id="KW-1185">Reference proteome</keyword>
<dbReference type="Proteomes" id="UP000824988">
    <property type="component" value="Chromosome"/>
</dbReference>
<organism evidence="1 2">
    <name type="scientific">Methylogaea oryzae</name>
    <dbReference type="NCBI Taxonomy" id="1295382"/>
    <lineage>
        <taxon>Bacteria</taxon>
        <taxon>Pseudomonadati</taxon>
        <taxon>Pseudomonadota</taxon>
        <taxon>Gammaproteobacteria</taxon>
        <taxon>Methylococcales</taxon>
        <taxon>Methylococcaceae</taxon>
        <taxon>Methylogaea</taxon>
    </lineage>
</organism>
<dbReference type="PDB" id="9MS6">
    <property type="method" value="X-ray"/>
    <property type="resolution" value="2.15 A"/>
    <property type="chains" value="A=7-212"/>
</dbReference>
<dbReference type="PANTHER" id="PTHR34408:SF1">
    <property type="entry name" value="GLYCOSYL HYDROLASE FAMILY 19 DOMAIN-CONTAINING PROTEIN HI_1415"/>
    <property type="match status" value="1"/>
</dbReference>
<dbReference type="InterPro" id="IPR023346">
    <property type="entry name" value="Lysozyme-like_dom_sf"/>
</dbReference>
<evidence type="ECO:0007829" key="3">
    <source>
        <dbReference type="PDB" id="9MS6"/>
    </source>
</evidence>